<dbReference type="VEuPathDB" id="VectorBase:GAUT018336"/>
<reference evidence="1" key="1">
    <citation type="submission" date="2020-05" db="UniProtKB">
        <authorList>
            <consortium name="EnsemblMetazoa"/>
        </authorList>
    </citation>
    <scope>IDENTIFICATION</scope>
    <source>
        <strain evidence="1">TTRI</strain>
    </source>
</reference>
<keyword evidence="2" id="KW-1185">Reference proteome</keyword>
<accession>A0A1A9UWQ8</accession>
<protein>
    <submittedName>
        <fullName evidence="1">Uncharacterized protein</fullName>
    </submittedName>
</protein>
<evidence type="ECO:0000313" key="1">
    <source>
        <dbReference type="EnsemblMetazoa" id="GAUT018336-PA"/>
    </source>
</evidence>
<dbReference type="Proteomes" id="UP000078200">
    <property type="component" value="Unassembled WGS sequence"/>
</dbReference>
<sequence>MSSTVENTKHLNIRGIAENKNDDKVSSDIASEWPAYIEDWSPLSAATAGPRLELRGAALLIRLVEQVKQLCEFADNTPLCYWRDSTVVLSWLSDHQARCKTYGANRVSGIEQLLLPLNRVTLRQAENQWTYSRAAYLYDNSQKTSHGGKTRNAWQNVQSHIHLDRISYSSLRAIFQLKLYTPLEQKKKQNATIYLYNDNCDVMRTSMFKNTWDFVALKKKNVTIFLRTDYKQ</sequence>
<dbReference type="EnsemblMetazoa" id="GAUT018336-RA">
    <property type="protein sequence ID" value="GAUT018336-PA"/>
    <property type="gene ID" value="GAUT018336"/>
</dbReference>
<name>A0A1A9UWQ8_GLOAU</name>
<proteinExistence type="predicted"/>
<evidence type="ECO:0000313" key="2">
    <source>
        <dbReference type="Proteomes" id="UP000078200"/>
    </source>
</evidence>
<dbReference type="AlphaFoldDB" id="A0A1A9UWQ8"/>
<organism evidence="1 2">
    <name type="scientific">Glossina austeni</name>
    <name type="common">Savannah tsetse fly</name>
    <dbReference type="NCBI Taxonomy" id="7395"/>
    <lineage>
        <taxon>Eukaryota</taxon>
        <taxon>Metazoa</taxon>
        <taxon>Ecdysozoa</taxon>
        <taxon>Arthropoda</taxon>
        <taxon>Hexapoda</taxon>
        <taxon>Insecta</taxon>
        <taxon>Pterygota</taxon>
        <taxon>Neoptera</taxon>
        <taxon>Endopterygota</taxon>
        <taxon>Diptera</taxon>
        <taxon>Brachycera</taxon>
        <taxon>Muscomorpha</taxon>
        <taxon>Hippoboscoidea</taxon>
        <taxon>Glossinidae</taxon>
        <taxon>Glossina</taxon>
    </lineage>
</organism>